<keyword evidence="1" id="KW-1133">Transmembrane helix</keyword>
<accession>A0ABU6CCY6</accession>
<keyword evidence="1" id="KW-0812">Transmembrane</keyword>
<feature type="transmembrane region" description="Helical" evidence="1">
    <location>
        <begin position="113"/>
        <end position="139"/>
    </location>
</feature>
<protein>
    <submittedName>
        <fullName evidence="3">DUF3592 domain-containing protein</fullName>
    </submittedName>
</protein>
<dbReference type="RefSeq" id="WP_324770117.1">
    <property type="nucleotide sequence ID" value="NZ_BAAATS010000030.1"/>
</dbReference>
<organism evidence="3 4">
    <name type="scientific">Streptomyces kunmingensis</name>
    <dbReference type="NCBI Taxonomy" id="68225"/>
    <lineage>
        <taxon>Bacteria</taxon>
        <taxon>Bacillati</taxon>
        <taxon>Actinomycetota</taxon>
        <taxon>Actinomycetes</taxon>
        <taxon>Kitasatosporales</taxon>
        <taxon>Streptomycetaceae</taxon>
        <taxon>Streptomyces</taxon>
    </lineage>
</organism>
<dbReference type="Proteomes" id="UP001352223">
    <property type="component" value="Unassembled WGS sequence"/>
</dbReference>
<keyword evidence="1" id="KW-0472">Membrane</keyword>
<keyword evidence="4" id="KW-1185">Reference proteome</keyword>
<dbReference type="EMBL" id="JAOZYB010000157">
    <property type="protein sequence ID" value="MEB3962572.1"/>
    <property type="molecule type" value="Genomic_DNA"/>
</dbReference>
<gene>
    <name evidence="3" type="ORF">OKJ48_20275</name>
</gene>
<comment type="caution">
    <text evidence="3">The sequence shown here is derived from an EMBL/GenBank/DDBJ whole genome shotgun (WGS) entry which is preliminary data.</text>
</comment>
<evidence type="ECO:0000256" key="1">
    <source>
        <dbReference type="SAM" id="Phobius"/>
    </source>
</evidence>
<sequence>MSPAWLLALIPFLAGLAVTATYAVQLVTEILRRTTGNVIEATVTGHVASREATYATLHPVVSWTAPDGTAHERALPDDAPARALPEGARVRVRFDPAHPELAALDSDARHRQAVTGVCVGITLWAGTLIVVIWRLAYVLNHLREYVSWRY</sequence>
<reference evidence="3 4" key="1">
    <citation type="submission" date="2022-10" db="EMBL/GenBank/DDBJ databases">
        <authorList>
            <person name="Xie J."/>
            <person name="Shen N."/>
        </authorList>
    </citation>
    <scope>NUCLEOTIDE SEQUENCE [LARGE SCALE GENOMIC DNA]</scope>
    <source>
        <strain evidence="3 4">DSM 41681</strain>
    </source>
</reference>
<evidence type="ECO:0000259" key="2">
    <source>
        <dbReference type="Pfam" id="PF12158"/>
    </source>
</evidence>
<dbReference type="InterPro" id="IPR021994">
    <property type="entry name" value="DUF3592"/>
</dbReference>
<dbReference type="Pfam" id="PF12158">
    <property type="entry name" value="DUF3592"/>
    <property type="match status" value="1"/>
</dbReference>
<evidence type="ECO:0000313" key="3">
    <source>
        <dbReference type="EMBL" id="MEB3962572.1"/>
    </source>
</evidence>
<proteinExistence type="predicted"/>
<evidence type="ECO:0000313" key="4">
    <source>
        <dbReference type="Proteomes" id="UP001352223"/>
    </source>
</evidence>
<name>A0ABU6CCY6_9ACTN</name>
<feature type="domain" description="DUF3592" evidence="2">
    <location>
        <begin position="34"/>
        <end position="108"/>
    </location>
</feature>